<accession>A0A1L9RHM5</accession>
<dbReference type="VEuPathDB" id="FungiDB:ASPWEDRAFT_113152"/>
<sequence length="282" mass="32964">GDSKLRAALPRKSWNILQFYLPGSSNISFDHASTVMQEVTLASSRTDFRDRLMYRLPPSWRLAKLRFRKDGVLLPFGDSREDFTVPNPTFFRGQYTWPISDFADPLHGWRLSEVLQDSYCPKSDIYGQLYFHIKGLLLNFCEKITTHHLSIDLFHIDAVDLPKTLGLFGPLLKSRHQNPKATLLTLFLDATYEVCTIHDKESTMFHRMMKVYPYSSRGMMQPFHCKLKSIGNGLSLGMKTTNTVVEKWPTRLSEHPTKDEFNMLFWSRHQGTERYVEWYRKE</sequence>
<evidence type="ECO:0000313" key="1">
    <source>
        <dbReference type="EMBL" id="OJJ34432.1"/>
    </source>
</evidence>
<dbReference type="Proteomes" id="UP000184383">
    <property type="component" value="Unassembled WGS sequence"/>
</dbReference>
<keyword evidence="2" id="KW-1185">Reference proteome</keyword>
<dbReference type="RefSeq" id="XP_040688108.1">
    <property type="nucleotide sequence ID" value="XM_040828385.1"/>
</dbReference>
<proteinExistence type="predicted"/>
<dbReference type="GeneID" id="63744233"/>
<evidence type="ECO:0000313" key="2">
    <source>
        <dbReference type="Proteomes" id="UP000184383"/>
    </source>
</evidence>
<protein>
    <submittedName>
        <fullName evidence="1">Uncharacterized protein</fullName>
    </submittedName>
</protein>
<reference evidence="2" key="1">
    <citation type="journal article" date="2017" name="Genome Biol.">
        <title>Comparative genomics reveals high biological diversity and specific adaptations in the industrially and medically important fungal genus Aspergillus.</title>
        <authorList>
            <person name="de Vries R.P."/>
            <person name="Riley R."/>
            <person name="Wiebenga A."/>
            <person name="Aguilar-Osorio G."/>
            <person name="Amillis S."/>
            <person name="Uchima C.A."/>
            <person name="Anderluh G."/>
            <person name="Asadollahi M."/>
            <person name="Askin M."/>
            <person name="Barry K."/>
            <person name="Battaglia E."/>
            <person name="Bayram O."/>
            <person name="Benocci T."/>
            <person name="Braus-Stromeyer S.A."/>
            <person name="Caldana C."/>
            <person name="Canovas D."/>
            <person name="Cerqueira G.C."/>
            <person name="Chen F."/>
            <person name="Chen W."/>
            <person name="Choi C."/>
            <person name="Clum A."/>
            <person name="Dos Santos R.A."/>
            <person name="Damasio A.R."/>
            <person name="Diallinas G."/>
            <person name="Emri T."/>
            <person name="Fekete E."/>
            <person name="Flipphi M."/>
            <person name="Freyberg S."/>
            <person name="Gallo A."/>
            <person name="Gournas C."/>
            <person name="Habgood R."/>
            <person name="Hainaut M."/>
            <person name="Harispe M.L."/>
            <person name="Henrissat B."/>
            <person name="Hilden K.S."/>
            <person name="Hope R."/>
            <person name="Hossain A."/>
            <person name="Karabika E."/>
            <person name="Karaffa L."/>
            <person name="Karanyi Z."/>
            <person name="Krasevec N."/>
            <person name="Kuo A."/>
            <person name="Kusch H."/>
            <person name="LaButti K."/>
            <person name="Lagendijk E.L."/>
            <person name="Lapidus A."/>
            <person name="Levasseur A."/>
            <person name="Lindquist E."/>
            <person name="Lipzen A."/>
            <person name="Logrieco A.F."/>
            <person name="MacCabe A."/>
            <person name="Maekelae M.R."/>
            <person name="Malavazi I."/>
            <person name="Melin P."/>
            <person name="Meyer V."/>
            <person name="Mielnichuk N."/>
            <person name="Miskei M."/>
            <person name="Molnar A.P."/>
            <person name="Mule G."/>
            <person name="Ngan C.Y."/>
            <person name="Orejas M."/>
            <person name="Orosz E."/>
            <person name="Ouedraogo J.P."/>
            <person name="Overkamp K.M."/>
            <person name="Park H.-S."/>
            <person name="Perrone G."/>
            <person name="Piumi F."/>
            <person name="Punt P.J."/>
            <person name="Ram A.F."/>
            <person name="Ramon A."/>
            <person name="Rauscher S."/>
            <person name="Record E."/>
            <person name="Riano-Pachon D.M."/>
            <person name="Robert V."/>
            <person name="Roehrig J."/>
            <person name="Ruller R."/>
            <person name="Salamov A."/>
            <person name="Salih N.S."/>
            <person name="Samson R.A."/>
            <person name="Sandor E."/>
            <person name="Sanguinetti M."/>
            <person name="Schuetze T."/>
            <person name="Sepcic K."/>
            <person name="Shelest E."/>
            <person name="Sherlock G."/>
            <person name="Sophianopoulou V."/>
            <person name="Squina F.M."/>
            <person name="Sun H."/>
            <person name="Susca A."/>
            <person name="Todd R.B."/>
            <person name="Tsang A."/>
            <person name="Unkles S.E."/>
            <person name="van de Wiele N."/>
            <person name="van Rossen-Uffink D."/>
            <person name="Oliveira J.V."/>
            <person name="Vesth T.C."/>
            <person name="Visser J."/>
            <person name="Yu J.-H."/>
            <person name="Zhou M."/>
            <person name="Andersen M.R."/>
            <person name="Archer D.B."/>
            <person name="Baker S.E."/>
            <person name="Benoit I."/>
            <person name="Brakhage A.A."/>
            <person name="Braus G.H."/>
            <person name="Fischer R."/>
            <person name="Frisvad J.C."/>
            <person name="Goldman G.H."/>
            <person name="Houbraken J."/>
            <person name="Oakley B."/>
            <person name="Pocsi I."/>
            <person name="Scazzocchio C."/>
            <person name="Seiboth B."/>
            <person name="vanKuyk P.A."/>
            <person name="Wortman J."/>
            <person name="Dyer P.S."/>
            <person name="Grigoriev I.V."/>
        </authorList>
    </citation>
    <scope>NUCLEOTIDE SEQUENCE [LARGE SCALE GENOMIC DNA]</scope>
    <source>
        <strain evidence="2">DTO 134E9</strain>
    </source>
</reference>
<gene>
    <name evidence="1" type="ORF">ASPWEDRAFT_113152</name>
</gene>
<feature type="non-terminal residue" evidence="1">
    <location>
        <position position="1"/>
    </location>
</feature>
<dbReference type="OrthoDB" id="5282002at2759"/>
<name>A0A1L9RHM5_ASPWE</name>
<dbReference type="STRING" id="1073089.A0A1L9RHM5"/>
<organism evidence="1 2">
    <name type="scientific">Aspergillus wentii DTO 134E9</name>
    <dbReference type="NCBI Taxonomy" id="1073089"/>
    <lineage>
        <taxon>Eukaryota</taxon>
        <taxon>Fungi</taxon>
        <taxon>Dikarya</taxon>
        <taxon>Ascomycota</taxon>
        <taxon>Pezizomycotina</taxon>
        <taxon>Eurotiomycetes</taxon>
        <taxon>Eurotiomycetidae</taxon>
        <taxon>Eurotiales</taxon>
        <taxon>Aspergillaceae</taxon>
        <taxon>Aspergillus</taxon>
        <taxon>Aspergillus subgen. Cremei</taxon>
    </lineage>
</organism>
<dbReference type="AlphaFoldDB" id="A0A1L9RHM5"/>
<dbReference type="EMBL" id="KV878213">
    <property type="protein sequence ID" value="OJJ34432.1"/>
    <property type="molecule type" value="Genomic_DNA"/>
</dbReference>